<accession>A0A7S4JQY8</accession>
<name>A0A7S4JQY8_9STRA</name>
<feature type="region of interest" description="Disordered" evidence="1">
    <location>
        <begin position="110"/>
        <end position="141"/>
    </location>
</feature>
<organism evidence="3">
    <name type="scientific">Odontella aurita</name>
    <dbReference type="NCBI Taxonomy" id="265563"/>
    <lineage>
        <taxon>Eukaryota</taxon>
        <taxon>Sar</taxon>
        <taxon>Stramenopiles</taxon>
        <taxon>Ochrophyta</taxon>
        <taxon>Bacillariophyta</taxon>
        <taxon>Mediophyceae</taxon>
        <taxon>Biddulphiophycidae</taxon>
        <taxon>Eupodiscales</taxon>
        <taxon>Odontellaceae</taxon>
        <taxon>Odontella</taxon>
    </lineage>
</organism>
<proteinExistence type="predicted"/>
<evidence type="ECO:0000313" key="3">
    <source>
        <dbReference type="EMBL" id="CAE2271215.1"/>
    </source>
</evidence>
<gene>
    <name evidence="3" type="ORF">OAUR00152_LOCUS32095</name>
</gene>
<dbReference type="AlphaFoldDB" id="A0A7S4JQY8"/>
<evidence type="ECO:0000256" key="1">
    <source>
        <dbReference type="SAM" id="MobiDB-lite"/>
    </source>
</evidence>
<evidence type="ECO:0000256" key="2">
    <source>
        <dbReference type="SAM" id="SignalP"/>
    </source>
</evidence>
<reference evidence="3" key="1">
    <citation type="submission" date="2021-01" db="EMBL/GenBank/DDBJ databases">
        <authorList>
            <person name="Corre E."/>
            <person name="Pelletier E."/>
            <person name="Niang G."/>
            <person name="Scheremetjew M."/>
            <person name="Finn R."/>
            <person name="Kale V."/>
            <person name="Holt S."/>
            <person name="Cochrane G."/>
            <person name="Meng A."/>
            <person name="Brown T."/>
            <person name="Cohen L."/>
        </authorList>
    </citation>
    <scope>NUCLEOTIDE SEQUENCE</scope>
    <source>
        <strain evidence="3">Isolate 1302-5</strain>
    </source>
</reference>
<feature type="signal peptide" evidence="2">
    <location>
        <begin position="1"/>
        <end position="20"/>
    </location>
</feature>
<sequence>MKLVVTIFAVSLLSVSATLSSNPLFGSRHFPCEPFGVDKAVLASGNDDVRVVKLASKKVEVAPEEGEGHVENEQIDEYDTAQEKIFHAVEAAEEAVVHAVEEEVETLFHEIPHHEKEPKEPREIDPDVEEAMHAMEDGDME</sequence>
<dbReference type="EMBL" id="HBKQ01046524">
    <property type="protein sequence ID" value="CAE2271215.1"/>
    <property type="molecule type" value="Transcribed_RNA"/>
</dbReference>
<feature type="chain" id="PRO_5030615896" evidence="2">
    <location>
        <begin position="21"/>
        <end position="141"/>
    </location>
</feature>
<keyword evidence="2" id="KW-0732">Signal</keyword>
<protein>
    <submittedName>
        <fullName evidence="3">Uncharacterized protein</fullName>
    </submittedName>
</protein>